<evidence type="ECO:0000256" key="9">
    <source>
        <dbReference type="PROSITE-ProRule" id="PRU00192"/>
    </source>
</evidence>
<feature type="transmembrane region" description="Helical" evidence="11">
    <location>
        <begin position="106"/>
        <end position="127"/>
    </location>
</feature>
<dbReference type="Gene3D" id="2.30.30.40">
    <property type="entry name" value="SH3 Domains"/>
    <property type="match status" value="1"/>
</dbReference>
<evidence type="ECO:0000256" key="11">
    <source>
        <dbReference type="SAM" id="Phobius"/>
    </source>
</evidence>
<evidence type="ECO:0000259" key="12">
    <source>
        <dbReference type="PROSITE" id="PS50002"/>
    </source>
</evidence>
<feature type="transmembrane region" description="Helical" evidence="11">
    <location>
        <begin position="67"/>
        <end position="86"/>
    </location>
</feature>
<comment type="subcellular location">
    <subcellularLocation>
        <location evidence="1">Cell membrane</location>
        <topology evidence="1">Multi-pass membrane protein</topology>
    </subcellularLocation>
</comment>
<evidence type="ECO:0000256" key="6">
    <source>
        <dbReference type="ARBA" id="ARBA00022989"/>
    </source>
</evidence>
<dbReference type="AlphaFoldDB" id="A0AAD5PHV6"/>
<evidence type="ECO:0000256" key="4">
    <source>
        <dbReference type="ARBA" id="ARBA00022475"/>
    </source>
</evidence>
<evidence type="ECO:0000256" key="8">
    <source>
        <dbReference type="ARBA" id="ARBA00023136"/>
    </source>
</evidence>
<comment type="caution">
    <text evidence="13">The sequence shown here is derived from an EMBL/GenBank/DDBJ whole genome shotgun (WGS) entry which is preliminary data.</text>
</comment>
<evidence type="ECO:0000313" key="13">
    <source>
        <dbReference type="EMBL" id="KAI9272687.1"/>
    </source>
</evidence>
<feature type="domain" description="SH3" evidence="12">
    <location>
        <begin position="236"/>
        <end position="293"/>
    </location>
</feature>
<dbReference type="Proteomes" id="UP001209540">
    <property type="component" value="Unassembled WGS sequence"/>
</dbReference>
<dbReference type="SUPFAM" id="SSF50044">
    <property type="entry name" value="SH3-domain"/>
    <property type="match status" value="1"/>
</dbReference>
<comment type="similarity">
    <text evidence="2">Belongs to the SHO1 family.</text>
</comment>
<keyword evidence="14" id="KW-1185">Reference proteome</keyword>
<keyword evidence="3 9" id="KW-0728">SH3 domain</keyword>
<keyword evidence="6 11" id="KW-1133">Transmembrane helix</keyword>
<keyword evidence="7" id="KW-0346">Stress response</keyword>
<evidence type="ECO:0000256" key="2">
    <source>
        <dbReference type="ARBA" id="ARBA00009739"/>
    </source>
</evidence>
<dbReference type="Pfam" id="PF00018">
    <property type="entry name" value="SH3_1"/>
    <property type="match status" value="1"/>
</dbReference>
<feature type="transmembrane region" description="Helical" evidence="11">
    <location>
        <begin position="12"/>
        <end position="34"/>
    </location>
</feature>
<dbReference type="InterPro" id="IPR035522">
    <property type="entry name" value="Sho1_SH3"/>
</dbReference>
<dbReference type="InterPro" id="IPR001452">
    <property type="entry name" value="SH3_domain"/>
</dbReference>
<gene>
    <name evidence="13" type="ORF">BDA99DRAFT_498972</name>
</gene>
<name>A0AAD5PHV6_9FUNG</name>
<protein>
    <recommendedName>
        <fullName evidence="12">SH3 domain-containing protein</fullName>
    </recommendedName>
</protein>
<accession>A0AAD5PHV6</accession>
<reference evidence="13" key="2">
    <citation type="submission" date="2023-02" db="EMBL/GenBank/DDBJ databases">
        <authorList>
            <consortium name="DOE Joint Genome Institute"/>
            <person name="Mondo S.J."/>
            <person name="Chang Y."/>
            <person name="Wang Y."/>
            <person name="Ahrendt S."/>
            <person name="Andreopoulos W."/>
            <person name="Barry K."/>
            <person name="Beard J."/>
            <person name="Benny G.L."/>
            <person name="Blankenship S."/>
            <person name="Bonito G."/>
            <person name="Cuomo C."/>
            <person name="Desiro A."/>
            <person name="Gervers K.A."/>
            <person name="Hundley H."/>
            <person name="Kuo A."/>
            <person name="LaButti K."/>
            <person name="Lang B.F."/>
            <person name="Lipzen A."/>
            <person name="O'Donnell K."/>
            <person name="Pangilinan J."/>
            <person name="Reynolds N."/>
            <person name="Sandor L."/>
            <person name="Smith M.W."/>
            <person name="Tsang A."/>
            <person name="Grigoriev I.V."/>
            <person name="Stajich J.E."/>
            <person name="Spatafora J.W."/>
        </authorList>
    </citation>
    <scope>NUCLEOTIDE SEQUENCE</scope>
    <source>
        <strain evidence="13">RSA 2281</strain>
    </source>
</reference>
<dbReference type="CDD" id="cd11855">
    <property type="entry name" value="SH3_Sho1p"/>
    <property type="match status" value="1"/>
</dbReference>
<dbReference type="PRINTS" id="PR00452">
    <property type="entry name" value="SH3DOMAIN"/>
</dbReference>
<feature type="transmembrane region" description="Helical" evidence="11">
    <location>
        <begin position="40"/>
        <end position="60"/>
    </location>
</feature>
<dbReference type="InterPro" id="IPR036028">
    <property type="entry name" value="SH3-like_dom_sf"/>
</dbReference>
<dbReference type="GO" id="GO:0005886">
    <property type="term" value="C:plasma membrane"/>
    <property type="evidence" value="ECO:0007669"/>
    <property type="project" value="UniProtKB-SubCell"/>
</dbReference>
<dbReference type="SMART" id="SM00326">
    <property type="entry name" value="SH3"/>
    <property type="match status" value="1"/>
</dbReference>
<evidence type="ECO:0000256" key="10">
    <source>
        <dbReference type="SAM" id="MobiDB-lite"/>
    </source>
</evidence>
<evidence type="ECO:0000256" key="5">
    <source>
        <dbReference type="ARBA" id="ARBA00022692"/>
    </source>
</evidence>
<proteinExistence type="inferred from homology"/>
<reference evidence="13" key="1">
    <citation type="journal article" date="2022" name="IScience">
        <title>Evolution of zygomycete secretomes and the origins of terrestrial fungal ecologies.</title>
        <authorList>
            <person name="Chang Y."/>
            <person name="Wang Y."/>
            <person name="Mondo S."/>
            <person name="Ahrendt S."/>
            <person name="Andreopoulos W."/>
            <person name="Barry K."/>
            <person name="Beard J."/>
            <person name="Benny G.L."/>
            <person name="Blankenship S."/>
            <person name="Bonito G."/>
            <person name="Cuomo C."/>
            <person name="Desiro A."/>
            <person name="Gervers K.A."/>
            <person name="Hundley H."/>
            <person name="Kuo A."/>
            <person name="LaButti K."/>
            <person name="Lang B.F."/>
            <person name="Lipzen A."/>
            <person name="O'Donnell K."/>
            <person name="Pangilinan J."/>
            <person name="Reynolds N."/>
            <person name="Sandor L."/>
            <person name="Smith M.E."/>
            <person name="Tsang A."/>
            <person name="Grigoriev I.V."/>
            <person name="Stajich J.E."/>
            <person name="Spatafora J.W."/>
        </authorList>
    </citation>
    <scope>NUCLEOTIDE SEQUENCE</scope>
    <source>
        <strain evidence="13">RSA 2281</strain>
    </source>
</reference>
<keyword evidence="4" id="KW-1003">Cell membrane</keyword>
<keyword evidence="5 11" id="KW-0812">Transmembrane</keyword>
<dbReference type="PROSITE" id="PS50002">
    <property type="entry name" value="SH3"/>
    <property type="match status" value="1"/>
</dbReference>
<evidence type="ECO:0000256" key="3">
    <source>
        <dbReference type="ARBA" id="ARBA00022443"/>
    </source>
</evidence>
<evidence type="ECO:0000256" key="7">
    <source>
        <dbReference type="ARBA" id="ARBA00023016"/>
    </source>
</evidence>
<feature type="region of interest" description="Disordered" evidence="10">
    <location>
        <begin position="215"/>
        <end position="235"/>
    </location>
</feature>
<sequence>MFSLDRLTENLFLLTTGLLSLSSWVIAFGGLCAFRRLSNAGYWIIVYELLLILGILYVFMSGTFLHYRMVLLTFLAASIALLTVQIDSVLPVNKFAAIEGANQGGAAAYAAGYIIIIIIQFLWVFVFGSEPNSYLGQFGHGWSAMNNSVENHQTAAGMKPSTSMGAGGPQGQVQPTQQQYEMTNDKTMVPAGGFNNGMGSPVSAGGPVAAAYEMQAHPAASSPQSPPQPHQDPSVEYKERVKALHDYHASSDDPTELSFSKDEVLEVVERKGNWWQARKADGTMGIIPSNYFA</sequence>
<evidence type="ECO:0000313" key="14">
    <source>
        <dbReference type="Proteomes" id="UP001209540"/>
    </source>
</evidence>
<keyword evidence="8 11" id="KW-0472">Membrane</keyword>
<evidence type="ECO:0000256" key="1">
    <source>
        <dbReference type="ARBA" id="ARBA00004651"/>
    </source>
</evidence>
<organism evidence="13 14">
    <name type="scientific">Phascolomyces articulosus</name>
    <dbReference type="NCBI Taxonomy" id="60185"/>
    <lineage>
        <taxon>Eukaryota</taxon>
        <taxon>Fungi</taxon>
        <taxon>Fungi incertae sedis</taxon>
        <taxon>Mucoromycota</taxon>
        <taxon>Mucoromycotina</taxon>
        <taxon>Mucoromycetes</taxon>
        <taxon>Mucorales</taxon>
        <taxon>Lichtheimiaceae</taxon>
        <taxon>Phascolomyces</taxon>
    </lineage>
</organism>
<dbReference type="EMBL" id="JAIXMP010000005">
    <property type="protein sequence ID" value="KAI9272687.1"/>
    <property type="molecule type" value="Genomic_DNA"/>
</dbReference>